<dbReference type="InterPro" id="IPR020422">
    <property type="entry name" value="TYR_PHOSPHATASE_DUAL_dom"/>
</dbReference>
<feature type="domain" description="Tyrosine specific protein phosphatases" evidence="4">
    <location>
        <begin position="81"/>
        <end position="139"/>
    </location>
</feature>
<dbReference type="InterPro" id="IPR000340">
    <property type="entry name" value="Dual-sp_phosphatase_cat-dom"/>
</dbReference>
<dbReference type="Proteomes" id="UP000242875">
    <property type="component" value="Unassembled WGS sequence"/>
</dbReference>
<dbReference type="PRINTS" id="PR01908">
    <property type="entry name" value="ADSPHPHTASE"/>
</dbReference>
<dbReference type="GO" id="GO:0062026">
    <property type="term" value="P:negative regulation of SCF-dependent proteasomal ubiquitin-dependent catabolic process"/>
    <property type="evidence" value="ECO:0007669"/>
    <property type="project" value="TreeGrafter"/>
</dbReference>
<dbReference type="PROSITE" id="PS50056">
    <property type="entry name" value="TYR_PHOSPHATASE_2"/>
    <property type="match status" value="1"/>
</dbReference>
<dbReference type="Pfam" id="PF00782">
    <property type="entry name" value="DSPc"/>
    <property type="match status" value="1"/>
</dbReference>
<evidence type="ECO:0000256" key="2">
    <source>
        <dbReference type="SAM" id="MobiDB-lite"/>
    </source>
</evidence>
<comment type="caution">
    <text evidence="5">The sequence shown here is derived from an EMBL/GenBank/DDBJ whole genome shotgun (WGS) entry which is preliminary data.</text>
</comment>
<feature type="region of interest" description="Disordered" evidence="2">
    <location>
        <begin position="173"/>
        <end position="204"/>
    </location>
</feature>
<evidence type="ECO:0000313" key="5">
    <source>
        <dbReference type="EMBL" id="OZJ06247.1"/>
    </source>
</evidence>
<evidence type="ECO:0000256" key="1">
    <source>
        <dbReference type="ARBA" id="ARBA00009649"/>
    </source>
</evidence>
<feature type="domain" description="Tyrosine-protein phosphatase" evidence="3">
    <location>
        <begin position="15"/>
        <end position="161"/>
    </location>
</feature>
<comment type="similarity">
    <text evidence="1">Belongs to the protein-tyrosine phosphatase family. Non-receptor class subfamily.</text>
</comment>
<dbReference type="OrthoDB" id="2017893at2759"/>
<reference evidence="5 6" key="1">
    <citation type="journal article" date="2017" name="Mycologia">
        <title>Bifiguratus adelaidae, gen. et sp. nov., a new member of Mucoromycotina in endophytic and soil-dwelling habitats.</title>
        <authorList>
            <person name="Torres-Cruz T.J."/>
            <person name="Billingsley Tobias T.L."/>
            <person name="Almatruk M."/>
            <person name="Hesse C."/>
            <person name="Kuske C.R."/>
            <person name="Desiro A."/>
            <person name="Benucci G.M."/>
            <person name="Bonito G."/>
            <person name="Stajich J.E."/>
            <person name="Dunlap C."/>
            <person name="Arnold A.E."/>
            <person name="Porras-Alfaro A."/>
        </authorList>
    </citation>
    <scope>NUCLEOTIDE SEQUENCE [LARGE SCALE GENOMIC DNA]</scope>
    <source>
        <strain evidence="5 6">AZ0501</strain>
    </source>
</reference>
<accession>A0A261Y6L0</accession>
<dbReference type="SMART" id="SM00195">
    <property type="entry name" value="DSPc"/>
    <property type="match status" value="1"/>
</dbReference>
<dbReference type="PROSITE" id="PS50054">
    <property type="entry name" value="TYR_PHOSPHATASE_DUAL"/>
    <property type="match status" value="1"/>
</dbReference>
<dbReference type="SUPFAM" id="SSF52799">
    <property type="entry name" value="(Phosphotyrosine protein) phosphatases II"/>
    <property type="match status" value="1"/>
</dbReference>
<evidence type="ECO:0000313" key="6">
    <source>
        <dbReference type="Proteomes" id="UP000242875"/>
    </source>
</evidence>
<dbReference type="PANTHER" id="PTHR46588">
    <property type="entry name" value="SERINE/THREONINE/TYROSINE-INTERACTING PROTEIN"/>
    <property type="match status" value="1"/>
</dbReference>
<keyword evidence="6" id="KW-1185">Reference proteome</keyword>
<gene>
    <name evidence="5" type="ORF">BZG36_00840</name>
</gene>
<dbReference type="PANTHER" id="PTHR46588:SF1">
    <property type="entry name" value="SERINE_THREONINE_TYROSINE-INTERACTING PROTEIN"/>
    <property type="match status" value="1"/>
</dbReference>
<dbReference type="AlphaFoldDB" id="A0A261Y6L0"/>
<dbReference type="GO" id="GO:0070372">
    <property type="term" value="P:regulation of ERK1 and ERK2 cascade"/>
    <property type="evidence" value="ECO:0007669"/>
    <property type="project" value="TreeGrafter"/>
</dbReference>
<dbReference type="GO" id="GO:0005737">
    <property type="term" value="C:cytoplasm"/>
    <property type="evidence" value="ECO:0007669"/>
    <property type="project" value="TreeGrafter"/>
</dbReference>
<dbReference type="InterPro" id="IPR052449">
    <property type="entry name" value="STYX-Interacting_Phosphatase"/>
</dbReference>
<dbReference type="GO" id="GO:0005654">
    <property type="term" value="C:nucleoplasm"/>
    <property type="evidence" value="ECO:0007669"/>
    <property type="project" value="TreeGrafter"/>
</dbReference>
<dbReference type="EMBL" id="MVBO01000005">
    <property type="protein sequence ID" value="OZJ06247.1"/>
    <property type="molecule type" value="Genomic_DNA"/>
</dbReference>
<dbReference type="GO" id="GO:0140096">
    <property type="term" value="F:catalytic activity, acting on a protein"/>
    <property type="evidence" value="ECO:0007669"/>
    <property type="project" value="UniProtKB-ARBA"/>
</dbReference>
<evidence type="ECO:0000259" key="3">
    <source>
        <dbReference type="PROSITE" id="PS50054"/>
    </source>
</evidence>
<dbReference type="InterPro" id="IPR000387">
    <property type="entry name" value="Tyr_Pase_dom"/>
</dbReference>
<proteinExistence type="inferred from homology"/>
<dbReference type="Gene3D" id="3.90.190.10">
    <property type="entry name" value="Protein tyrosine phosphatase superfamily"/>
    <property type="match status" value="1"/>
</dbReference>
<organism evidence="5 6">
    <name type="scientific">Bifiguratus adelaidae</name>
    <dbReference type="NCBI Taxonomy" id="1938954"/>
    <lineage>
        <taxon>Eukaryota</taxon>
        <taxon>Fungi</taxon>
        <taxon>Fungi incertae sedis</taxon>
        <taxon>Mucoromycota</taxon>
        <taxon>Mucoromycotina</taxon>
        <taxon>Endogonomycetes</taxon>
        <taxon>Endogonales</taxon>
        <taxon>Endogonales incertae sedis</taxon>
        <taxon>Bifiguratus</taxon>
    </lineage>
</organism>
<dbReference type="FunFam" id="3.90.190.10:FF:000036">
    <property type="entry name" value="Serine/threonine/tyrosine-interacting protein a"/>
    <property type="match status" value="1"/>
</dbReference>
<protein>
    <submittedName>
        <fullName evidence="5">Uncharacterized protein</fullName>
    </submittedName>
</protein>
<dbReference type="GO" id="GO:1990444">
    <property type="term" value="F:F-box domain binding"/>
    <property type="evidence" value="ECO:0007669"/>
    <property type="project" value="TreeGrafter"/>
</dbReference>
<name>A0A261Y6L0_9FUNG</name>
<evidence type="ECO:0000259" key="4">
    <source>
        <dbReference type="PROSITE" id="PS50056"/>
    </source>
</evidence>
<dbReference type="InterPro" id="IPR029021">
    <property type="entry name" value="Prot-tyrosine_phosphatase-like"/>
</dbReference>
<sequence length="212" mass="24402">MKSAHNGWQYEMRRDMQEIVDGVFLGPYSISRNAVLLQSVGITHVLGILDEAESNLLRIHHPDKFIYLNLTVSDSPYQNLIQFFPQAKHFIDDALGKGGKVLVYCNGGISRSPAFMVAYIMESMGLDYEQAYDYVQKRRFCMNPNDAFKSQLKASVEWEPIFAARHAAQMNPLTAQDYQRKQARRRSAPSDDEDEMHEHRRVNRTMANVLLE</sequence>